<accession>A0AB34VEQ2</accession>
<dbReference type="InterPro" id="IPR029787">
    <property type="entry name" value="Nucleotide_cyclase"/>
</dbReference>
<dbReference type="EC" id="2.7.7.65" evidence="3"/>
<dbReference type="Gene3D" id="3.30.70.270">
    <property type="match status" value="1"/>
</dbReference>
<evidence type="ECO:0000256" key="5">
    <source>
        <dbReference type="SAM" id="Phobius"/>
    </source>
</evidence>
<comment type="cofactor">
    <cofactor evidence="1">
        <name>Mg(2+)</name>
        <dbReference type="ChEBI" id="CHEBI:18420"/>
    </cofactor>
</comment>
<dbReference type="PROSITE" id="PS50887">
    <property type="entry name" value="GGDEF"/>
    <property type="match status" value="1"/>
</dbReference>
<sequence>MELRRKKDAAMMRLSPLLRSITLACSLLTLGVIVVNAWTLHMDWQRTVRSTEERAIDLSVAQARQAEDTFLQIELSLREVQRVIQSQPGTDIDVAEVNNIMRTLQSRLPQLEDMFYFDSQGRWTASSLTEMPKGNNNADREYFIFHKHNLRSSVHVGPALRSRSSGRYVIPVSLRINDDYGGFKGVLLATISIDYFRHYYDYFVIGPQDLLVLMLADSTVLYARPLPDSYIGKNLSSSPLFHQLLANAERGSGQWKAELDGEKRIFGFVSSSRYPVVVTAGFDTKRLFLEWMQSRVQGVLLSLVLLVGIILLWIFIRNEARRSLRYQLELTHLRDELTAANQSLKSLANADGLTGLANRRYFDQFLKKSLLHARSSGGPMSLILFDIDYFKRYNDTYGHVSGDECLQQVAQILKTFAQRRTDIAARYGGEEFAIVLADTSARDALTVALSVVETVRQRAIPHVSTGLTTGCVTLSAGVAATEAGEGPEHAESLIKRADDALYRTKHEGRNGASL</sequence>
<dbReference type="GO" id="GO:0005886">
    <property type="term" value="C:plasma membrane"/>
    <property type="evidence" value="ECO:0007669"/>
    <property type="project" value="TreeGrafter"/>
</dbReference>
<evidence type="ECO:0000256" key="1">
    <source>
        <dbReference type="ARBA" id="ARBA00001946"/>
    </source>
</evidence>
<dbReference type="CDD" id="cd01949">
    <property type="entry name" value="GGDEF"/>
    <property type="match status" value="1"/>
</dbReference>
<comment type="pathway">
    <text evidence="2">Purine metabolism; 3',5'-cyclic di-GMP biosynthesis.</text>
</comment>
<dbReference type="SMART" id="SM00267">
    <property type="entry name" value="GGDEF"/>
    <property type="match status" value="1"/>
</dbReference>
<comment type="catalytic activity">
    <reaction evidence="4">
        <text>2 GTP = 3',3'-c-di-GMP + 2 diphosphate</text>
        <dbReference type="Rhea" id="RHEA:24898"/>
        <dbReference type="ChEBI" id="CHEBI:33019"/>
        <dbReference type="ChEBI" id="CHEBI:37565"/>
        <dbReference type="ChEBI" id="CHEBI:58805"/>
        <dbReference type="EC" id="2.7.7.65"/>
    </reaction>
</comment>
<dbReference type="Pfam" id="PF22588">
    <property type="entry name" value="dCache_1_like"/>
    <property type="match status" value="1"/>
</dbReference>
<feature type="domain" description="GGDEF" evidence="6">
    <location>
        <begin position="378"/>
        <end position="514"/>
    </location>
</feature>
<dbReference type="CDD" id="cd12914">
    <property type="entry name" value="PDC1_DGC_like"/>
    <property type="match status" value="1"/>
</dbReference>
<gene>
    <name evidence="7" type="ORF">RSA13_13550</name>
</gene>
<dbReference type="AlphaFoldDB" id="A0AB34VEQ2"/>
<comment type="caution">
    <text evidence="7">The sequence shown here is derived from an EMBL/GenBank/DDBJ whole genome shotgun (WGS) entry which is preliminary data.</text>
</comment>
<dbReference type="NCBIfam" id="TIGR00254">
    <property type="entry name" value="GGDEF"/>
    <property type="match status" value="1"/>
</dbReference>
<dbReference type="CDD" id="cd12915">
    <property type="entry name" value="PDC2_DGC_like"/>
    <property type="match status" value="1"/>
</dbReference>
<evidence type="ECO:0000256" key="4">
    <source>
        <dbReference type="ARBA" id="ARBA00034247"/>
    </source>
</evidence>
<dbReference type="SUPFAM" id="SSF55073">
    <property type="entry name" value="Nucleotide cyclase"/>
    <property type="match status" value="1"/>
</dbReference>
<evidence type="ECO:0000256" key="3">
    <source>
        <dbReference type="ARBA" id="ARBA00012528"/>
    </source>
</evidence>
<evidence type="ECO:0000313" key="7">
    <source>
        <dbReference type="EMBL" id="KTS96647.1"/>
    </source>
</evidence>
<dbReference type="InterPro" id="IPR029151">
    <property type="entry name" value="Sensor-like_sf"/>
</dbReference>
<reference evidence="7 8" key="1">
    <citation type="journal article" date="2016" name="Front. Microbiol.">
        <title>Genomic Resource of Rice Seed Associated Bacteria.</title>
        <authorList>
            <person name="Midha S."/>
            <person name="Bansal K."/>
            <person name="Sharma S."/>
            <person name="Kumar N."/>
            <person name="Patil P.P."/>
            <person name="Chaudhry V."/>
            <person name="Patil P.B."/>
        </authorList>
    </citation>
    <scope>NUCLEOTIDE SEQUENCE [LARGE SCALE GENOMIC DNA]</scope>
    <source>
        <strain evidence="7 8">RSA13</strain>
    </source>
</reference>
<dbReference type="PANTHER" id="PTHR45138">
    <property type="entry name" value="REGULATORY COMPONENTS OF SENSORY TRANSDUCTION SYSTEM"/>
    <property type="match status" value="1"/>
</dbReference>
<feature type="transmembrane region" description="Helical" evidence="5">
    <location>
        <begin position="296"/>
        <end position="316"/>
    </location>
</feature>
<dbReference type="RefSeq" id="WP_058708856.1">
    <property type="nucleotide sequence ID" value="NZ_LDSI01000018.1"/>
</dbReference>
<dbReference type="InterPro" id="IPR043128">
    <property type="entry name" value="Rev_trsase/Diguanyl_cyclase"/>
</dbReference>
<keyword evidence="5" id="KW-0472">Membrane</keyword>
<dbReference type="SUPFAM" id="SSF103190">
    <property type="entry name" value="Sensory domain-like"/>
    <property type="match status" value="1"/>
</dbReference>
<dbReference type="PANTHER" id="PTHR45138:SF9">
    <property type="entry name" value="DIGUANYLATE CYCLASE DGCM-RELATED"/>
    <property type="match status" value="1"/>
</dbReference>
<dbReference type="EMBL" id="LDSI01000018">
    <property type="protein sequence ID" value="KTS96647.1"/>
    <property type="molecule type" value="Genomic_DNA"/>
</dbReference>
<keyword evidence="5" id="KW-1133">Transmembrane helix</keyword>
<dbReference type="InterPro" id="IPR054327">
    <property type="entry name" value="His-kinase-like_sensor"/>
</dbReference>
<dbReference type="GO" id="GO:0052621">
    <property type="term" value="F:diguanylate cyclase activity"/>
    <property type="evidence" value="ECO:0007669"/>
    <property type="project" value="UniProtKB-EC"/>
</dbReference>
<evidence type="ECO:0000256" key="2">
    <source>
        <dbReference type="ARBA" id="ARBA00004665"/>
    </source>
</evidence>
<dbReference type="FunFam" id="3.30.70.270:FF:000001">
    <property type="entry name" value="Diguanylate cyclase domain protein"/>
    <property type="match status" value="1"/>
</dbReference>
<dbReference type="Gene3D" id="3.30.450.20">
    <property type="entry name" value="PAS domain"/>
    <property type="match status" value="2"/>
</dbReference>
<protein>
    <recommendedName>
        <fullName evidence="3">diguanylate cyclase</fullName>
        <ecNumber evidence="3">2.7.7.65</ecNumber>
    </recommendedName>
</protein>
<keyword evidence="5" id="KW-0812">Transmembrane</keyword>
<dbReference type="Pfam" id="PF00990">
    <property type="entry name" value="GGDEF"/>
    <property type="match status" value="1"/>
</dbReference>
<name>A0AB34VEQ2_9GAMM</name>
<proteinExistence type="predicted"/>
<dbReference type="GO" id="GO:0043709">
    <property type="term" value="P:cell adhesion involved in single-species biofilm formation"/>
    <property type="evidence" value="ECO:0007669"/>
    <property type="project" value="TreeGrafter"/>
</dbReference>
<evidence type="ECO:0000313" key="8">
    <source>
        <dbReference type="Proteomes" id="UP000072520"/>
    </source>
</evidence>
<dbReference type="InterPro" id="IPR050469">
    <property type="entry name" value="Diguanylate_Cyclase"/>
</dbReference>
<dbReference type="Proteomes" id="UP000072520">
    <property type="component" value="Unassembled WGS sequence"/>
</dbReference>
<organism evidence="7 8">
    <name type="scientific">Pantoea stewartii</name>
    <dbReference type="NCBI Taxonomy" id="66269"/>
    <lineage>
        <taxon>Bacteria</taxon>
        <taxon>Pseudomonadati</taxon>
        <taxon>Pseudomonadota</taxon>
        <taxon>Gammaproteobacteria</taxon>
        <taxon>Enterobacterales</taxon>
        <taxon>Erwiniaceae</taxon>
        <taxon>Pantoea</taxon>
    </lineage>
</organism>
<evidence type="ECO:0000259" key="6">
    <source>
        <dbReference type="PROSITE" id="PS50887"/>
    </source>
</evidence>
<dbReference type="GO" id="GO:1902201">
    <property type="term" value="P:negative regulation of bacterial-type flagellum-dependent cell motility"/>
    <property type="evidence" value="ECO:0007669"/>
    <property type="project" value="TreeGrafter"/>
</dbReference>
<dbReference type="InterPro" id="IPR000160">
    <property type="entry name" value="GGDEF_dom"/>
</dbReference>